<dbReference type="PANTHER" id="PTHR11085">
    <property type="entry name" value="NAD-DEPENDENT PROTEIN DEACYLASE SIRTUIN-5, MITOCHONDRIAL-RELATED"/>
    <property type="match status" value="1"/>
</dbReference>
<dbReference type="PROSITE" id="PS50305">
    <property type="entry name" value="SIRTUIN"/>
    <property type="match status" value="1"/>
</dbReference>
<dbReference type="GO" id="GO:0017136">
    <property type="term" value="F:histone deacetylase activity, NAD-dependent"/>
    <property type="evidence" value="ECO:0007669"/>
    <property type="project" value="TreeGrafter"/>
</dbReference>
<evidence type="ECO:0000313" key="6">
    <source>
        <dbReference type="Proteomes" id="UP000326759"/>
    </source>
</evidence>
<organism evidence="5 6">
    <name type="scientific">Armadillidium nasatum</name>
    <dbReference type="NCBI Taxonomy" id="96803"/>
    <lineage>
        <taxon>Eukaryota</taxon>
        <taxon>Metazoa</taxon>
        <taxon>Ecdysozoa</taxon>
        <taxon>Arthropoda</taxon>
        <taxon>Crustacea</taxon>
        <taxon>Multicrustacea</taxon>
        <taxon>Malacostraca</taxon>
        <taxon>Eumalacostraca</taxon>
        <taxon>Peracarida</taxon>
        <taxon>Isopoda</taxon>
        <taxon>Oniscidea</taxon>
        <taxon>Crinocheta</taxon>
        <taxon>Armadillidiidae</taxon>
        <taxon>Armadillidium</taxon>
    </lineage>
</organism>
<comment type="caution">
    <text evidence="3">Lacks conserved residue(s) required for the propagation of feature annotation.</text>
</comment>
<dbReference type="Gene3D" id="3.40.50.1220">
    <property type="entry name" value="TPP-binding domain"/>
    <property type="match status" value="1"/>
</dbReference>
<evidence type="ECO:0000313" key="5">
    <source>
        <dbReference type="EMBL" id="KAB7496721.1"/>
    </source>
</evidence>
<dbReference type="GO" id="GO:0070403">
    <property type="term" value="F:NAD+ binding"/>
    <property type="evidence" value="ECO:0007669"/>
    <property type="project" value="InterPro"/>
</dbReference>
<dbReference type="Proteomes" id="UP000326759">
    <property type="component" value="Unassembled WGS sequence"/>
</dbReference>
<dbReference type="GO" id="GO:0005634">
    <property type="term" value="C:nucleus"/>
    <property type="evidence" value="ECO:0007669"/>
    <property type="project" value="TreeGrafter"/>
</dbReference>
<dbReference type="InterPro" id="IPR029035">
    <property type="entry name" value="DHS-like_NAD/FAD-binding_dom"/>
</dbReference>
<accession>A0A5N5SRE8</accession>
<feature type="domain" description="Deacetylase sirtuin-type" evidence="4">
    <location>
        <begin position="1"/>
        <end position="121"/>
    </location>
</feature>
<comment type="caution">
    <text evidence="5">The sequence shown here is derived from an EMBL/GenBank/DDBJ whole genome shotgun (WGS) entry which is preliminary data.</text>
</comment>
<dbReference type="AlphaFoldDB" id="A0A5N5SRE8"/>
<dbReference type="PANTHER" id="PTHR11085:SF7">
    <property type="entry name" value="NAD-DEPENDENT PROTEIN DEACETYLASE"/>
    <property type="match status" value="1"/>
</dbReference>
<evidence type="ECO:0000256" key="2">
    <source>
        <dbReference type="ARBA" id="ARBA00023027"/>
    </source>
</evidence>
<keyword evidence="2" id="KW-0520">NAD</keyword>
<dbReference type="InterPro" id="IPR026590">
    <property type="entry name" value="Ssirtuin_cat_dom"/>
</dbReference>
<dbReference type="InterPro" id="IPR003000">
    <property type="entry name" value="Sirtuin"/>
</dbReference>
<protein>
    <submittedName>
        <fullName evidence="5">NAD-dependent protein deacetylase hst2</fullName>
    </submittedName>
</protein>
<evidence type="ECO:0000259" key="4">
    <source>
        <dbReference type="PROSITE" id="PS50305"/>
    </source>
</evidence>
<proteinExistence type="predicted"/>
<evidence type="ECO:0000256" key="1">
    <source>
        <dbReference type="ARBA" id="ARBA00022679"/>
    </source>
</evidence>
<gene>
    <name evidence="5" type="primary">hst2</name>
    <name evidence="5" type="ORF">Anas_02788</name>
</gene>
<keyword evidence="6" id="KW-1185">Reference proteome</keyword>
<dbReference type="SUPFAM" id="SSF52467">
    <property type="entry name" value="DHS-like NAD/FAD-binding domain"/>
    <property type="match status" value="1"/>
</dbReference>
<sequence length="124" mass="13919">MVKDHIVSGQTPIICQRNSCKGKVKPDIVFFGENLPEKFWEYKIDVHFSDALLVIGTSLEVYPFAGIADAVSRKIPRILINREIVGSFGERPQDVMISGDLIDVIKNLSNALNWFNELKSLVNS</sequence>
<reference evidence="5 6" key="1">
    <citation type="journal article" date="2019" name="PLoS Biol.">
        <title>Sex chromosomes control vertical transmission of feminizing Wolbachia symbionts in an isopod.</title>
        <authorList>
            <person name="Becking T."/>
            <person name="Chebbi M.A."/>
            <person name="Giraud I."/>
            <person name="Moumen B."/>
            <person name="Laverre T."/>
            <person name="Caubet Y."/>
            <person name="Peccoud J."/>
            <person name="Gilbert C."/>
            <person name="Cordaux R."/>
        </authorList>
    </citation>
    <scope>NUCLEOTIDE SEQUENCE [LARGE SCALE GENOMIC DNA]</scope>
    <source>
        <strain evidence="5">ANa2</strain>
        <tissue evidence="5">Whole body excluding digestive tract and cuticle</tissue>
    </source>
</reference>
<evidence type="ECO:0000256" key="3">
    <source>
        <dbReference type="PROSITE-ProRule" id="PRU00236"/>
    </source>
</evidence>
<keyword evidence="1" id="KW-0808">Transferase</keyword>
<dbReference type="EMBL" id="SEYY01021081">
    <property type="protein sequence ID" value="KAB7496721.1"/>
    <property type="molecule type" value="Genomic_DNA"/>
</dbReference>
<dbReference type="OrthoDB" id="420264at2759"/>
<dbReference type="InterPro" id="IPR050134">
    <property type="entry name" value="NAD-dep_sirtuin_deacylases"/>
</dbReference>
<name>A0A5N5SRE8_9CRUS</name>
<dbReference type="Pfam" id="PF02146">
    <property type="entry name" value="SIR2"/>
    <property type="match status" value="1"/>
</dbReference>